<dbReference type="InterPro" id="IPR011050">
    <property type="entry name" value="Pectin_lyase_fold/virulence"/>
</dbReference>
<keyword evidence="3" id="KW-1185">Reference proteome</keyword>
<gene>
    <name evidence="2" type="ORF">DRF60_04610</name>
</gene>
<dbReference type="InterPro" id="IPR024535">
    <property type="entry name" value="RHGA/B-epi-like_pectate_lyase"/>
</dbReference>
<comment type="caution">
    <text evidence="2">The sequence shown here is derived from an EMBL/GenBank/DDBJ whole genome shotgun (WGS) entry which is preliminary data.</text>
</comment>
<evidence type="ECO:0000313" key="3">
    <source>
        <dbReference type="Proteomes" id="UP000257030"/>
    </source>
</evidence>
<dbReference type="EMBL" id="QNUH01000003">
    <property type="protein sequence ID" value="REC79695.1"/>
    <property type="molecule type" value="Genomic_DNA"/>
</dbReference>
<feature type="domain" description="Rhamnogalacturonase A/B/Epimerase-like pectate lyase" evidence="1">
    <location>
        <begin position="24"/>
        <end position="66"/>
    </location>
</feature>
<organism evidence="2 3">
    <name type="scientific">Chryseobacterium elymi</name>
    <dbReference type="NCBI Taxonomy" id="395936"/>
    <lineage>
        <taxon>Bacteria</taxon>
        <taxon>Pseudomonadati</taxon>
        <taxon>Bacteroidota</taxon>
        <taxon>Flavobacteriia</taxon>
        <taxon>Flavobacteriales</taxon>
        <taxon>Weeksellaceae</taxon>
        <taxon>Chryseobacterium group</taxon>
        <taxon>Chryseobacterium</taxon>
    </lineage>
</organism>
<evidence type="ECO:0000259" key="1">
    <source>
        <dbReference type="Pfam" id="PF12708"/>
    </source>
</evidence>
<dbReference type="SUPFAM" id="SSF51126">
    <property type="entry name" value="Pectin lyase-like"/>
    <property type="match status" value="2"/>
</dbReference>
<sequence>MILKTIALILILFLNSIGLSGQILSVKEFNAKGDGVTDDTKAIQSALNSGKPIRFEQGVYLVRTLVVPYNFKGLSMEGVGFNHWHNDVGTVLKSIGNEPILKFVDGCDWVKISNLRFDGNNIGGMGIDGTFGGGLIIDNVGFYNFQTIGLKSRQGLLRISNSFFYKNKVGVELFSDSTITNTEITGGDVCLKIVAGGNRLSNIWLNSASECLLLLKPLDEKTGHQNTSITNAYIGELFNNNGREAYQIRIEGNTIKRVQQIQITNSFFVHATDTKSINSFFYLNNCDEIIISNSNFLGRYTYYNKNSYTKNFVVGENSNNIKIIGNIVKGINQEAVIIKNGAYDWSILNNDFIDCAGLNNVNAVIKVIPNSRSIITNNKFLDYRNTPNVVALQVDKSGGMLFKDNYIYYPNKSIIVDSKNIEIPQTNNYR</sequence>
<proteinExistence type="predicted"/>
<dbReference type="Proteomes" id="UP000257030">
    <property type="component" value="Unassembled WGS sequence"/>
</dbReference>
<dbReference type="Pfam" id="PF12708">
    <property type="entry name" value="Pect-lyase_RHGA_epim"/>
    <property type="match status" value="1"/>
</dbReference>
<evidence type="ECO:0000313" key="2">
    <source>
        <dbReference type="EMBL" id="REC79695.1"/>
    </source>
</evidence>
<accession>A0A3D9DNS9</accession>
<name>A0A3D9DNS9_9FLAO</name>
<dbReference type="InterPro" id="IPR012334">
    <property type="entry name" value="Pectin_lyas_fold"/>
</dbReference>
<reference evidence="2 3" key="1">
    <citation type="journal article" date="2010" name="Syst. Appl. Microbiol.">
        <title>Four new species of Chryseobacterium from the rhizosphere of coastal sand dune plants, Chryseobacterium elymi sp. nov., Chryseobacterium hagamense sp. nov., Chryseobacterium lathyri sp. nov. and Chryseobacterium rhizosphaerae sp. nov.</title>
        <authorList>
            <person name="Cho S.H."/>
            <person name="Lee K.S."/>
            <person name="Shin D.S."/>
            <person name="Han J.H."/>
            <person name="Park K.S."/>
            <person name="Lee C.H."/>
            <person name="Park K.H."/>
            <person name="Kim S.B."/>
        </authorList>
    </citation>
    <scope>NUCLEOTIDE SEQUENCE [LARGE SCALE GENOMIC DNA]</scope>
    <source>
        <strain evidence="2 3">KCTC 22547</strain>
    </source>
</reference>
<dbReference type="AlphaFoldDB" id="A0A3D9DNS9"/>
<dbReference type="Gene3D" id="2.160.20.10">
    <property type="entry name" value="Single-stranded right-handed beta-helix, Pectin lyase-like"/>
    <property type="match status" value="1"/>
</dbReference>
<protein>
    <recommendedName>
        <fullName evidence="1">Rhamnogalacturonase A/B/Epimerase-like pectate lyase domain-containing protein</fullName>
    </recommendedName>
</protein>